<accession>A0A2N5V209</accession>
<gene>
    <name evidence="2" type="ORF">PCASD_04882</name>
</gene>
<reference evidence="2 3" key="1">
    <citation type="submission" date="2017-11" db="EMBL/GenBank/DDBJ databases">
        <title>De novo assembly and phasing of dikaryotic genomes from two isolates of Puccinia coronata f. sp. avenae, the causal agent of oat crown rust.</title>
        <authorList>
            <person name="Miller M.E."/>
            <person name="Zhang Y."/>
            <person name="Omidvar V."/>
            <person name="Sperschneider J."/>
            <person name="Schwessinger B."/>
            <person name="Raley C."/>
            <person name="Palmer J.M."/>
            <person name="Garnica D."/>
            <person name="Upadhyaya N."/>
            <person name="Rathjen J."/>
            <person name="Taylor J.M."/>
            <person name="Park R.F."/>
            <person name="Dodds P.N."/>
            <person name="Hirsch C.D."/>
            <person name="Kianian S.F."/>
            <person name="Figueroa M."/>
        </authorList>
    </citation>
    <scope>NUCLEOTIDE SEQUENCE [LARGE SCALE GENOMIC DNA]</scope>
    <source>
        <strain evidence="2">12SD80</strain>
    </source>
</reference>
<feature type="region of interest" description="Disordered" evidence="1">
    <location>
        <begin position="193"/>
        <end position="233"/>
    </location>
</feature>
<evidence type="ECO:0000313" key="3">
    <source>
        <dbReference type="Proteomes" id="UP000235392"/>
    </source>
</evidence>
<protein>
    <submittedName>
        <fullName evidence="2">Uncharacterized protein</fullName>
    </submittedName>
</protein>
<dbReference type="AlphaFoldDB" id="A0A2N5V209"/>
<evidence type="ECO:0000313" key="2">
    <source>
        <dbReference type="EMBL" id="PLW44039.1"/>
    </source>
</evidence>
<feature type="region of interest" description="Disordered" evidence="1">
    <location>
        <begin position="1"/>
        <end position="36"/>
    </location>
</feature>
<proteinExistence type="predicted"/>
<dbReference type="Proteomes" id="UP000235392">
    <property type="component" value="Unassembled WGS sequence"/>
</dbReference>
<comment type="caution">
    <text evidence="2">The sequence shown here is derived from an EMBL/GenBank/DDBJ whole genome shotgun (WGS) entry which is preliminary data.</text>
</comment>
<name>A0A2N5V209_9BASI</name>
<organism evidence="2 3">
    <name type="scientific">Puccinia coronata f. sp. avenae</name>
    <dbReference type="NCBI Taxonomy" id="200324"/>
    <lineage>
        <taxon>Eukaryota</taxon>
        <taxon>Fungi</taxon>
        <taxon>Dikarya</taxon>
        <taxon>Basidiomycota</taxon>
        <taxon>Pucciniomycotina</taxon>
        <taxon>Pucciniomycetes</taxon>
        <taxon>Pucciniales</taxon>
        <taxon>Pucciniaceae</taxon>
        <taxon>Puccinia</taxon>
    </lineage>
</organism>
<sequence length="233" mass="24917">MQPNLGRSRGTQGQSKYCHSSSSQEQTNAGPAVSNQQTGCVAGNRCRGQGTEIPTKAPVTTYALMNHAMPASIKSHRTRSSTYGIKLSLPLPDLKDSPSNRELSSYLRPESSQKAGSYLLSEISRGSGSYLLAASSWAAGSYLIGESSRDADRLRGTLFLFQSHIHPLHDLFILNHQGVGAIGKQEASCSPRAIGKQVATRSPRALGKQVATRSPRALGKQVASSHRELSGSR</sequence>
<evidence type="ECO:0000256" key="1">
    <source>
        <dbReference type="SAM" id="MobiDB-lite"/>
    </source>
</evidence>
<dbReference type="EMBL" id="PGCI01000061">
    <property type="protein sequence ID" value="PLW44039.1"/>
    <property type="molecule type" value="Genomic_DNA"/>
</dbReference>